<feature type="domain" description="Type I restriction modification DNA specificity" evidence="4">
    <location>
        <begin position="48"/>
        <end position="179"/>
    </location>
</feature>
<dbReference type="InterPro" id="IPR052021">
    <property type="entry name" value="Type-I_RS_S_subunit"/>
</dbReference>
<dbReference type="GO" id="GO:0004519">
    <property type="term" value="F:endonuclease activity"/>
    <property type="evidence" value="ECO:0007669"/>
    <property type="project" value="UniProtKB-KW"/>
</dbReference>
<dbReference type="InterPro" id="IPR000055">
    <property type="entry name" value="Restrct_endonuc_typeI_TRD"/>
</dbReference>
<reference evidence="5 6" key="1">
    <citation type="submission" date="2022-06" db="EMBL/GenBank/DDBJ databases">
        <authorList>
            <person name="Liu G."/>
        </authorList>
    </citation>
    <scope>NUCLEOTIDE SEQUENCE [LARGE SCALE GENOMIC DNA]</scope>
    <source>
        <strain evidence="5 6">E4</strain>
    </source>
</reference>
<evidence type="ECO:0000256" key="3">
    <source>
        <dbReference type="ARBA" id="ARBA00023125"/>
    </source>
</evidence>
<protein>
    <submittedName>
        <fullName evidence="5">Restriction endonuclease subunit S</fullName>
    </submittedName>
</protein>
<proteinExistence type="inferred from homology"/>
<dbReference type="Gene3D" id="1.10.287.1120">
    <property type="entry name" value="Bipartite methylase S protein"/>
    <property type="match status" value="1"/>
</dbReference>
<evidence type="ECO:0000313" key="6">
    <source>
        <dbReference type="Proteomes" id="UP001056619"/>
    </source>
</evidence>
<dbReference type="EMBL" id="CP098494">
    <property type="protein sequence ID" value="USA61398.1"/>
    <property type="molecule type" value="Genomic_DNA"/>
</dbReference>
<keyword evidence="3" id="KW-0238">DNA-binding</keyword>
<evidence type="ECO:0000259" key="4">
    <source>
        <dbReference type="Pfam" id="PF01420"/>
    </source>
</evidence>
<sequence length="410" mass="45781">MIPEGWREATAEELCSRISVGIVIKPTQYYVDEEQGVRAFRSANIGEGFVRDSEWIHISEDGHAKNKKSALKANDILIVRTGYPGTACLLPPEYEGSNCIDIIFARPDPEQVVPAYLCTFTNSEYGKKQVLDGSGGLAQQHFNVGAYKKLKLPLPPLFEQRRIAETLETWDRASETVEALIANARAQKQALMQQLLPKGTTRPKKRLPGFSGEWRKLQIGDVAKEVSERAGDEADYPVLSCSKYDGMVESLSYFKKKVYSDDTSNYKVMRRGTFGFPSNHIEEGSIGYQDLFDAGIVSPIYCVFAADKTVDDGFLYKLLKTDRYRQIFAAATNASVDRRGSLRWKEFAKITLLLPPVEEQQAISEAVNSIAATEAACEAQLTALRQEKAALMQQLLTGKRRVKLSEREVA</sequence>
<dbReference type="PANTHER" id="PTHR30408">
    <property type="entry name" value="TYPE-1 RESTRICTION ENZYME ECOKI SPECIFICITY PROTEIN"/>
    <property type="match status" value="1"/>
</dbReference>
<keyword evidence="5" id="KW-0378">Hydrolase</keyword>
<dbReference type="Proteomes" id="UP001056619">
    <property type="component" value="Chromosome"/>
</dbReference>
<evidence type="ECO:0000256" key="1">
    <source>
        <dbReference type="ARBA" id="ARBA00010923"/>
    </source>
</evidence>
<dbReference type="PANTHER" id="PTHR30408:SF12">
    <property type="entry name" value="TYPE I RESTRICTION ENZYME MJAVIII SPECIFICITY SUBUNIT"/>
    <property type="match status" value="1"/>
</dbReference>
<evidence type="ECO:0000256" key="2">
    <source>
        <dbReference type="ARBA" id="ARBA00022747"/>
    </source>
</evidence>
<dbReference type="SUPFAM" id="SSF116734">
    <property type="entry name" value="DNA methylase specificity domain"/>
    <property type="match status" value="2"/>
</dbReference>
<dbReference type="RefSeq" id="WP_301642072.1">
    <property type="nucleotide sequence ID" value="NZ_CP098494.1"/>
</dbReference>
<keyword evidence="5" id="KW-0255">Endonuclease</keyword>
<organism evidence="5 6">
    <name type="scientific">Qipengyuania citrea</name>
    <dbReference type="NCBI Taxonomy" id="225971"/>
    <lineage>
        <taxon>Bacteria</taxon>
        <taxon>Pseudomonadati</taxon>
        <taxon>Pseudomonadota</taxon>
        <taxon>Alphaproteobacteria</taxon>
        <taxon>Sphingomonadales</taxon>
        <taxon>Erythrobacteraceae</taxon>
        <taxon>Qipengyuania</taxon>
    </lineage>
</organism>
<keyword evidence="6" id="KW-1185">Reference proteome</keyword>
<dbReference type="Pfam" id="PF01420">
    <property type="entry name" value="Methylase_S"/>
    <property type="match status" value="1"/>
</dbReference>
<keyword evidence="2" id="KW-0680">Restriction system</keyword>
<keyword evidence="5" id="KW-0540">Nuclease</keyword>
<evidence type="ECO:0000313" key="5">
    <source>
        <dbReference type="EMBL" id="USA61398.1"/>
    </source>
</evidence>
<name>A0ABY4U5L3_9SPHN</name>
<comment type="similarity">
    <text evidence="1">Belongs to the type-I restriction system S methylase family.</text>
</comment>
<dbReference type="InterPro" id="IPR044946">
    <property type="entry name" value="Restrct_endonuc_typeI_TRD_sf"/>
</dbReference>
<dbReference type="Gene3D" id="3.90.220.20">
    <property type="entry name" value="DNA methylase specificity domains"/>
    <property type="match status" value="2"/>
</dbReference>
<gene>
    <name evidence="5" type="ORF">NCF85_15290</name>
</gene>
<accession>A0ABY4U5L3</accession>